<proteinExistence type="predicted"/>
<comment type="caution">
    <text evidence="5">The sequence shown here is derived from an EMBL/GenBank/DDBJ whole genome shotgun (WGS) entry which is preliminary data.</text>
</comment>
<evidence type="ECO:0000256" key="3">
    <source>
        <dbReference type="SAM" id="SignalP"/>
    </source>
</evidence>
<organism evidence="5 6">
    <name type="scientific">Marivirga atlantica</name>
    <dbReference type="NCBI Taxonomy" id="1548457"/>
    <lineage>
        <taxon>Bacteria</taxon>
        <taxon>Pseudomonadati</taxon>
        <taxon>Bacteroidota</taxon>
        <taxon>Cytophagia</taxon>
        <taxon>Cytophagales</taxon>
        <taxon>Marivirgaceae</taxon>
        <taxon>Marivirga</taxon>
    </lineage>
</organism>
<keyword evidence="6" id="KW-1185">Reference proteome</keyword>
<dbReference type="PROSITE" id="PS51257">
    <property type="entry name" value="PROKAR_LIPOPROTEIN"/>
    <property type="match status" value="1"/>
</dbReference>
<feature type="chain" id="PRO_5037174673" evidence="3">
    <location>
        <begin position="24"/>
        <end position="337"/>
    </location>
</feature>
<dbReference type="PANTHER" id="PTHR12283">
    <property type="entry name" value="GLUTAMINYL-PEPTIDE CYCLOTRANSFERASE"/>
    <property type="match status" value="1"/>
</dbReference>
<accession>A0A937AD71</accession>
<evidence type="ECO:0000259" key="4">
    <source>
        <dbReference type="Pfam" id="PF04389"/>
    </source>
</evidence>
<dbReference type="SUPFAM" id="SSF53187">
    <property type="entry name" value="Zn-dependent exopeptidases"/>
    <property type="match status" value="1"/>
</dbReference>
<dbReference type="Pfam" id="PF04389">
    <property type="entry name" value="Peptidase_M28"/>
    <property type="match status" value="1"/>
</dbReference>
<gene>
    <name evidence="5" type="ORF">JKP34_02440</name>
</gene>
<dbReference type="InterPro" id="IPR007484">
    <property type="entry name" value="Peptidase_M28"/>
</dbReference>
<sequence length="337" mass="37907">MINKKSILNIFCCLLLVSLYSCGDKKSEKETKTVEAKVVKAPAFSAAKAYQYVEEQVAFGPRVPNTEAHQLTEAYLIAQLDSVGAKVQTQKFQMDTYDNESWNLTNIIGSIQPEKKKRILLAAHWDSRKMADKDTERQNEPIDGANDGASGVAVILEILRTIQQSEQKPNVGIDVIFFDGEDNGEPNNGPNVRTADPDGSWWCLGSQYWSKNKHVSGYSAYYGILFDMVGAENATFHLEGWTMKFAPSIANKIWNIAESIGYGQYFVPNEVPPITDDHYYVNKYGKIPMVDILAYDPLSGQFFPDYHHTHKDNMNIISQETLKAVGQTVLQVIYQEK</sequence>
<protein>
    <submittedName>
        <fullName evidence="5">M28 family peptidase</fullName>
    </submittedName>
</protein>
<dbReference type="AlphaFoldDB" id="A0A937AD71"/>
<keyword evidence="3" id="KW-0732">Signal</keyword>
<name>A0A937AD71_9BACT</name>
<evidence type="ECO:0000256" key="2">
    <source>
        <dbReference type="ARBA" id="ARBA00023315"/>
    </source>
</evidence>
<dbReference type="GO" id="GO:0016603">
    <property type="term" value="F:glutaminyl-peptide cyclotransferase activity"/>
    <property type="evidence" value="ECO:0007669"/>
    <property type="project" value="TreeGrafter"/>
</dbReference>
<reference evidence="5" key="1">
    <citation type="submission" date="2021-01" db="EMBL/GenBank/DDBJ databases">
        <title>Marivirga sp. nov., isolated from intertidal surface sediments.</title>
        <authorList>
            <person name="Zhang M."/>
        </authorList>
    </citation>
    <scope>NUCLEOTIDE SEQUENCE</scope>
    <source>
        <strain evidence="5">SM1354</strain>
    </source>
</reference>
<evidence type="ECO:0000313" key="6">
    <source>
        <dbReference type="Proteomes" id="UP000642920"/>
    </source>
</evidence>
<feature type="signal peptide" evidence="3">
    <location>
        <begin position="1"/>
        <end position="23"/>
    </location>
</feature>
<evidence type="ECO:0000256" key="1">
    <source>
        <dbReference type="ARBA" id="ARBA00022679"/>
    </source>
</evidence>
<feature type="domain" description="Peptidase M28" evidence="4">
    <location>
        <begin position="106"/>
        <end position="332"/>
    </location>
</feature>
<dbReference type="PANTHER" id="PTHR12283:SF6">
    <property type="entry name" value="GLUTAMINYL-PEPTIDE CYCLOTRANSFERASE-RELATED"/>
    <property type="match status" value="1"/>
</dbReference>
<dbReference type="InterPro" id="IPR040234">
    <property type="entry name" value="QC/QCL"/>
</dbReference>
<dbReference type="GO" id="GO:0008270">
    <property type="term" value="F:zinc ion binding"/>
    <property type="evidence" value="ECO:0007669"/>
    <property type="project" value="TreeGrafter"/>
</dbReference>
<dbReference type="Gene3D" id="3.40.630.10">
    <property type="entry name" value="Zn peptidases"/>
    <property type="match status" value="1"/>
</dbReference>
<dbReference type="Proteomes" id="UP000642920">
    <property type="component" value="Unassembled WGS sequence"/>
</dbReference>
<keyword evidence="1" id="KW-0808">Transferase</keyword>
<dbReference type="RefSeq" id="WP_201917342.1">
    <property type="nucleotide sequence ID" value="NZ_JAERQG010000001.1"/>
</dbReference>
<dbReference type="EMBL" id="JAERQG010000001">
    <property type="protein sequence ID" value="MBL0764093.1"/>
    <property type="molecule type" value="Genomic_DNA"/>
</dbReference>
<evidence type="ECO:0000313" key="5">
    <source>
        <dbReference type="EMBL" id="MBL0764093.1"/>
    </source>
</evidence>
<keyword evidence="2" id="KW-0012">Acyltransferase</keyword>